<dbReference type="EMBL" id="QWEX01000005">
    <property type="protein sequence ID" value="RXV64181.1"/>
    <property type="molecule type" value="Genomic_DNA"/>
</dbReference>
<name>A0A4Q2A677_9BURK</name>
<evidence type="ECO:0000313" key="2">
    <source>
        <dbReference type="Proteomes" id="UP000289650"/>
    </source>
</evidence>
<comment type="caution">
    <text evidence="1">The sequence shown here is derived from an EMBL/GenBank/DDBJ whole genome shotgun (WGS) entry which is preliminary data.</text>
</comment>
<gene>
    <name evidence="1" type="ORF">D1006_41045</name>
</gene>
<evidence type="ECO:0000313" key="1">
    <source>
        <dbReference type="EMBL" id="RXV64181.1"/>
    </source>
</evidence>
<sequence length="92" mass="10063">MRGLDIRVAFALARIAVIVDPENTDIEEVMWDAEGMGRNDYQCGLELPIMFVDEPALANAWKQGNADAAFSEELENCPNCIAARGDPCPIHG</sequence>
<dbReference type="OrthoDB" id="9010202at2"/>
<accession>A0A4Q2A677</accession>
<proteinExistence type="predicted"/>
<dbReference type="AlphaFoldDB" id="A0A4Q2A677"/>
<organism evidence="1 2">
    <name type="scientific">Burkholderia stabilis</name>
    <dbReference type="NCBI Taxonomy" id="95485"/>
    <lineage>
        <taxon>Bacteria</taxon>
        <taxon>Pseudomonadati</taxon>
        <taxon>Pseudomonadota</taxon>
        <taxon>Betaproteobacteria</taxon>
        <taxon>Burkholderiales</taxon>
        <taxon>Burkholderiaceae</taxon>
        <taxon>Burkholderia</taxon>
        <taxon>Burkholderia cepacia complex</taxon>
    </lineage>
</organism>
<reference evidence="1 2" key="1">
    <citation type="submission" date="2018-08" db="EMBL/GenBank/DDBJ databases">
        <title>Mountain-cultivated ginseng endophyte, Burkholderia stabilis and its activity against ginseng root rot disease.</title>
        <authorList>
            <person name="Tapan Kumar M."/>
            <person name="Bae H."/>
            <person name="Shanmugam G."/>
            <person name="Jeon J."/>
        </authorList>
    </citation>
    <scope>NUCLEOTIDE SEQUENCE [LARGE SCALE GENOMIC DNA]</scope>
    <source>
        <strain evidence="1 2">EB159</strain>
    </source>
</reference>
<dbReference type="RefSeq" id="WP_129518772.1">
    <property type="nucleotide sequence ID" value="NZ_QWEX01000005.1"/>
</dbReference>
<protein>
    <submittedName>
        <fullName evidence="1">Uncharacterized protein</fullName>
    </submittedName>
</protein>
<dbReference type="Proteomes" id="UP000289650">
    <property type="component" value="Unassembled WGS sequence"/>
</dbReference>